<keyword evidence="7" id="KW-1185">Reference proteome</keyword>
<dbReference type="GO" id="GO:0008270">
    <property type="term" value="F:zinc ion binding"/>
    <property type="evidence" value="ECO:0007669"/>
    <property type="project" value="UniProtKB-KW"/>
</dbReference>
<dbReference type="AlphaFoldDB" id="A0A2R6S116"/>
<evidence type="ECO:0000313" key="6">
    <source>
        <dbReference type="EMBL" id="PSS35981.1"/>
    </source>
</evidence>
<evidence type="ECO:0000259" key="5">
    <source>
        <dbReference type="SMART" id="SM00249"/>
    </source>
</evidence>
<reference evidence="7" key="2">
    <citation type="journal article" date="2018" name="BMC Genomics">
        <title>A manually annotated Actinidia chinensis var. chinensis (kiwifruit) genome highlights the challenges associated with draft genomes and gene prediction in plants.</title>
        <authorList>
            <person name="Pilkington S.M."/>
            <person name="Crowhurst R."/>
            <person name="Hilario E."/>
            <person name="Nardozza S."/>
            <person name="Fraser L."/>
            <person name="Peng Y."/>
            <person name="Gunaseelan K."/>
            <person name="Simpson R."/>
            <person name="Tahir J."/>
            <person name="Deroles S.C."/>
            <person name="Templeton K."/>
            <person name="Luo Z."/>
            <person name="Davy M."/>
            <person name="Cheng C."/>
            <person name="McNeilage M."/>
            <person name="Scaglione D."/>
            <person name="Liu Y."/>
            <person name="Zhang Q."/>
            <person name="Datson P."/>
            <person name="De Silva N."/>
            <person name="Gardiner S.E."/>
            <person name="Bassett H."/>
            <person name="Chagne D."/>
            <person name="McCallum J."/>
            <person name="Dzierzon H."/>
            <person name="Deng C."/>
            <person name="Wang Y.Y."/>
            <person name="Barron L."/>
            <person name="Manako K."/>
            <person name="Bowen J."/>
            <person name="Foster T.M."/>
            <person name="Erridge Z.A."/>
            <person name="Tiffin H."/>
            <person name="Waite C.N."/>
            <person name="Davies K.M."/>
            <person name="Grierson E.P."/>
            <person name="Laing W.A."/>
            <person name="Kirk R."/>
            <person name="Chen X."/>
            <person name="Wood M."/>
            <person name="Montefiori M."/>
            <person name="Brummell D.A."/>
            <person name="Schwinn K.E."/>
            <person name="Catanach A."/>
            <person name="Fullerton C."/>
            <person name="Li D."/>
            <person name="Meiyalaghan S."/>
            <person name="Nieuwenhuizen N."/>
            <person name="Read N."/>
            <person name="Prakash R."/>
            <person name="Hunter D."/>
            <person name="Zhang H."/>
            <person name="McKenzie M."/>
            <person name="Knabel M."/>
            <person name="Harris A."/>
            <person name="Allan A.C."/>
            <person name="Gleave A."/>
            <person name="Chen A."/>
            <person name="Janssen B.J."/>
            <person name="Plunkett B."/>
            <person name="Ampomah-Dwamena C."/>
            <person name="Voogd C."/>
            <person name="Leif D."/>
            <person name="Lafferty D."/>
            <person name="Souleyre E.J.F."/>
            <person name="Varkonyi-Gasic E."/>
            <person name="Gambi F."/>
            <person name="Hanley J."/>
            <person name="Yao J.L."/>
            <person name="Cheung J."/>
            <person name="David K.M."/>
            <person name="Warren B."/>
            <person name="Marsh K."/>
            <person name="Snowden K.C."/>
            <person name="Lin-Wang K."/>
            <person name="Brian L."/>
            <person name="Martinez-Sanchez M."/>
            <person name="Wang M."/>
            <person name="Ileperuma N."/>
            <person name="Macnee N."/>
            <person name="Campin R."/>
            <person name="McAtee P."/>
            <person name="Drummond R.S.M."/>
            <person name="Espley R.V."/>
            <person name="Ireland H.S."/>
            <person name="Wu R."/>
            <person name="Atkinson R.G."/>
            <person name="Karunairetnam S."/>
            <person name="Bulley S."/>
            <person name="Chunkath S."/>
            <person name="Hanley Z."/>
            <person name="Storey R."/>
            <person name="Thrimawithana A.H."/>
            <person name="Thomson S."/>
            <person name="David C."/>
            <person name="Testolin R."/>
            <person name="Huang H."/>
            <person name="Hellens R.P."/>
            <person name="Schaffer R.J."/>
        </authorList>
    </citation>
    <scope>NUCLEOTIDE SEQUENCE [LARGE SCALE GENOMIC DNA]</scope>
    <source>
        <strain evidence="7">cv. Red5</strain>
    </source>
</reference>
<dbReference type="InParanoid" id="A0A2R6S116"/>
<proteinExistence type="predicted"/>
<gene>
    <name evidence="6" type="ORF">CEY00_Acc00484</name>
</gene>
<dbReference type="InterPro" id="IPR001965">
    <property type="entry name" value="Znf_PHD"/>
</dbReference>
<dbReference type="PANTHER" id="PTHR37807">
    <property type="entry name" value="OS07G0160300 PROTEIN"/>
    <property type="match status" value="1"/>
</dbReference>
<dbReference type="PANTHER" id="PTHR37807:SF4">
    <property type="entry name" value="DC1 DOMAIN-CONTAINING PROTEIN"/>
    <property type="match status" value="1"/>
</dbReference>
<evidence type="ECO:0000256" key="1">
    <source>
        <dbReference type="ARBA" id="ARBA00022723"/>
    </source>
</evidence>
<dbReference type="SMART" id="SM00249">
    <property type="entry name" value="PHD"/>
    <property type="match status" value="2"/>
</dbReference>
<dbReference type="Gene3D" id="3.40.50.300">
    <property type="entry name" value="P-loop containing nucleotide triphosphate hydrolases"/>
    <property type="match status" value="1"/>
</dbReference>
<keyword evidence="4" id="KW-0862">Zinc</keyword>
<comment type="caution">
    <text evidence="6">The sequence shown here is derived from an EMBL/GenBank/DDBJ whole genome shotgun (WGS) entry which is preliminary data.</text>
</comment>
<dbReference type="Pfam" id="PF13671">
    <property type="entry name" value="AAA_33"/>
    <property type="match status" value="1"/>
</dbReference>
<dbReference type="STRING" id="1590841.A0A2R6S116"/>
<sequence length="465" mass="53653">MDKERFSGSVIVAMKGPPCCGKSYIAQQIAKDLKYRIIEQDDCIEELQSAVKNSSSTTTTTTTTKNLEYLHALSLDIVLQIALKQLQLGHRVIIDTSLHLQSYLERLLQLSISIAARLVIVECIPQDRYVWQQRHQDRYQKEGSVWYRPTTQEDFSMVKTSYKEWSDDDIPGISKLVVDATHLYKDLEIAMAVKYLASIQASQRMSMHQWDNDIWLNDKSGFWKVGNREGEDAEEEEDEKDDEDFHHHHFVLVNDGSIDDDEITCRGCSEPISSSNSSPPYYKCSGSECSLSLHQACAELLNKEFPILQIYSFPEKYRCNNCEYKDYDECPGCLFETNLRCKILPSVINHNCHQHLLCIKTCPISIAYEYKCKACGDLGKHVSYHCECGFAIHPNCALMPRTIKHKSHRHTLVLTSSPKFAELEEYFCNGCEEERNPNHWVYKCEKCEKYGREFVCHLYCKISRP</sequence>
<dbReference type="Pfam" id="PF03107">
    <property type="entry name" value="C1_2"/>
    <property type="match status" value="1"/>
</dbReference>
<feature type="domain" description="Zinc finger PHD-type" evidence="5">
    <location>
        <begin position="264"/>
        <end position="323"/>
    </location>
</feature>
<evidence type="ECO:0000313" key="7">
    <source>
        <dbReference type="Proteomes" id="UP000241394"/>
    </source>
</evidence>
<keyword evidence="3" id="KW-0863">Zinc-finger</keyword>
<evidence type="ECO:0000256" key="3">
    <source>
        <dbReference type="ARBA" id="ARBA00022771"/>
    </source>
</evidence>
<dbReference type="SUPFAM" id="SSF57889">
    <property type="entry name" value="Cysteine-rich domain"/>
    <property type="match status" value="1"/>
</dbReference>
<keyword evidence="2" id="KW-0677">Repeat</keyword>
<keyword evidence="1" id="KW-0479">Metal-binding</keyword>
<dbReference type="InterPro" id="IPR046349">
    <property type="entry name" value="C1-like_sf"/>
</dbReference>
<evidence type="ECO:0000256" key="2">
    <source>
        <dbReference type="ARBA" id="ARBA00022737"/>
    </source>
</evidence>
<evidence type="ECO:0000256" key="4">
    <source>
        <dbReference type="ARBA" id="ARBA00022833"/>
    </source>
</evidence>
<dbReference type="OrthoDB" id="1884766at2759"/>
<name>A0A2R6S116_ACTCC</name>
<dbReference type="SUPFAM" id="SSF52540">
    <property type="entry name" value="P-loop containing nucleoside triphosphate hydrolases"/>
    <property type="match status" value="1"/>
</dbReference>
<protein>
    <submittedName>
        <fullName evidence="6">Nucleoredoxin 1-2 like</fullName>
    </submittedName>
</protein>
<dbReference type="InterPro" id="IPR027417">
    <property type="entry name" value="P-loop_NTPase"/>
</dbReference>
<accession>A0A2R6S116</accession>
<feature type="domain" description="Zinc finger PHD-type" evidence="5">
    <location>
        <begin position="371"/>
        <end position="432"/>
    </location>
</feature>
<organism evidence="6 7">
    <name type="scientific">Actinidia chinensis var. chinensis</name>
    <name type="common">Chinese soft-hair kiwi</name>
    <dbReference type="NCBI Taxonomy" id="1590841"/>
    <lineage>
        <taxon>Eukaryota</taxon>
        <taxon>Viridiplantae</taxon>
        <taxon>Streptophyta</taxon>
        <taxon>Embryophyta</taxon>
        <taxon>Tracheophyta</taxon>
        <taxon>Spermatophyta</taxon>
        <taxon>Magnoliopsida</taxon>
        <taxon>eudicotyledons</taxon>
        <taxon>Gunneridae</taxon>
        <taxon>Pentapetalae</taxon>
        <taxon>asterids</taxon>
        <taxon>Ericales</taxon>
        <taxon>Actinidiaceae</taxon>
        <taxon>Actinidia</taxon>
    </lineage>
</organism>
<dbReference type="EMBL" id="NKQK01000001">
    <property type="protein sequence ID" value="PSS35981.1"/>
    <property type="molecule type" value="Genomic_DNA"/>
</dbReference>
<dbReference type="Proteomes" id="UP000241394">
    <property type="component" value="Chromosome LG1"/>
</dbReference>
<reference evidence="6 7" key="1">
    <citation type="submission" date="2017-07" db="EMBL/GenBank/DDBJ databases">
        <title>An improved, manually edited Actinidia chinensis var. chinensis (kiwifruit) genome highlights the challenges associated with draft genomes and gene prediction in plants.</title>
        <authorList>
            <person name="Pilkington S."/>
            <person name="Crowhurst R."/>
            <person name="Hilario E."/>
            <person name="Nardozza S."/>
            <person name="Fraser L."/>
            <person name="Peng Y."/>
            <person name="Gunaseelan K."/>
            <person name="Simpson R."/>
            <person name="Tahir J."/>
            <person name="Deroles S."/>
            <person name="Templeton K."/>
            <person name="Luo Z."/>
            <person name="Davy M."/>
            <person name="Cheng C."/>
            <person name="Mcneilage M."/>
            <person name="Scaglione D."/>
            <person name="Liu Y."/>
            <person name="Zhang Q."/>
            <person name="Datson P."/>
            <person name="De Silva N."/>
            <person name="Gardiner S."/>
            <person name="Bassett H."/>
            <person name="Chagne D."/>
            <person name="Mccallum J."/>
            <person name="Dzierzon H."/>
            <person name="Deng C."/>
            <person name="Wang Y.-Y."/>
            <person name="Barron N."/>
            <person name="Manako K."/>
            <person name="Bowen J."/>
            <person name="Foster T."/>
            <person name="Erridge Z."/>
            <person name="Tiffin H."/>
            <person name="Waite C."/>
            <person name="Davies K."/>
            <person name="Grierson E."/>
            <person name="Laing W."/>
            <person name="Kirk R."/>
            <person name="Chen X."/>
            <person name="Wood M."/>
            <person name="Montefiori M."/>
            <person name="Brummell D."/>
            <person name="Schwinn K."/>
            <person name="Catanach A."/>
            <person name="Fullerton C."/>
            <person name="Li D."/>
            <person name="Meiyalaghan S."/>
            <person name="Nieuwenhuizen N."/>
            <person name="Read N."/>
            <person name="Prakash R."/>
            <person name="Hunter D."/>
            <person name="Zhang H."/>
            <person name="Mckenzie M."/>
            <person name="Knabel M."/>
            <person name="Harris A."/>
            <person name="Allan A."/>
            <person name="Chen A."/>
            <person name="Janssen B."/>
            <person name="Plunkett B."/>
            <person name="Dwamena C."/>
            <person name="Voogd C."/>
            <person name="Leif D."/>
            <person name="Lafferty D."/>
            <person name="Souleyre E."/>
            <person name="Varkonyi-Gasic E."/>
            <person name="Gambi F."/>
            <person name="Hanley J."/>
            <person name="Yao J.-L."/>
            <person name="Cheung J."/>
            <person name="David K."/>
            <person name="Warren B."/>
            <person name="Marsh K."/>
            <person name="Snowden K."/>
            <person name="Lin-Wang K."/>
            <person name="Brian L."/>
            <person name="Martinez-Sanchez M."/>
            <person name="Wang M."/>
            <person name="Ileperuma N."/>
            <person name="Macnee N."/>
            <person name="Campin R."/>
            <person name="Mcatee P."/>
            <person name="Drummond R."/>
            <person name="Espley R."/>
            <person name="Ireland H."/>
            <person name="Wu R."/>
            <person name="Atkinson R."/>
            <person name="Karunairetnam S."/>
            <person name="Bulley S."/>
            <person name="Chunkath S."/>
            <person name="Hanley Z."/>
            <person name="Storey R."/>
            <person name="Thrimawithana A."/>
            <person name="Thomson S."/>
            <person name="David C."/>
            <person name="Testolin R."/>
        </authorList>
    </citation>
    <scope>NUCLEOTIDE SEQUENCE [LARGE SCALE GENOMIC DNA]</scope>
    <source>
        <strain evidence="7">cv. Red5</strain>
        <tissue evidence="6">Young leaf</tissue>
    </source>
</reference>
<dbReference type="InterPro" id="IPR004146">
    <property type="entry name" value="DC1"/>
</dbReference>
<dbReference type="Gramene" id="PSS35981">
    <property type="protein sequence ID" value="PSS35981"/>
    <property type="gene ID" value="CEY00_Acc00484"/>
</dbReference>